<accession>A0AAV2B890</accession>
<dbReference type="Proteomes" id="UP001497382">
    <property type="component" value="Unassembled WGS sequence"/>
</dbReference>
<proteinExistence type="predicted"/>
<evidence type="ECO:0000313" key="2">
    <source>
        <dbReference type="EMBL" id="CAL1292465.1"/>
    </source>
</evidence>
<organism evidence="2 3">
    <name type="scientific">Larinioides sclopetarius</name>
    <dbReference type="NCBI Taxonomy" id="280406"/>
    <lineage>
        <taxon>Eukaryota</taxon>
        <taxon>Metazoa</taxon>
        <taxon>Ecdysozoa</taxon>
        <taxon>Arthropoda</taxon>
        <taxon>Chelicerata</taxon>
        <taxon>Arachnida</taxon>
        <taxon>Araneae</taxon>
        <taxon>Araneomorphae</taxon>
        <taxon>Entelegynae</taxon>
        <taxon>Araneoidea</taxon>
        <taxon>Araneidae</taxon>
        <taxon>Larinioides</taxon>
    </lineage>
</organism>
<dbReference type="AlphaFoldDB" id="A0AAV2B890"/>
<sequence>MISCGCTKGCGNACSCRKAGLKCLSVCRHCSEASCDNIPDVAVIDIPEGDDLSDVEMEDDLWAQDVDDSSPSPDGDMSSQYVDPDTDEPQPGPSKRAKLI</sequence>
<reference evidence="2 3" key="1">
    <citation type="submission" date="2024-04" db="EMBL/GenBank/DDBJ databases">
        <authorList>
            <person name="Rising A."/>
            <person name="Reimegard J."/>
            <person name="Sonavane S."/>
            <person name="Akerstrom W."/>
            <person name="Nylinder S."/>
            <person name="Hedman E."/>
            <person name="Kallberg Y."/>
        </authorList>
    </citation>
    <scope>NUCLEOTIDE SEQUENCE [LARGE SCALE GENOMIC DNA]</scope>
</reference>
<dbReference type="EMBL" id="CAXIEN010000307">
    <property type="protein sequence ID" value="CAL1292465.1"/>
    <property type="molecule type" value="Genomic_DNA"/>
</dbReference>
<evidence type="ECO:0000313" key="3">
    <source>
        <dbReference type="Proteomes" id="UP001497382"/>
    </source>
</evidence>
<keyword evidence="3" id="KW-1185">Reference proteome</keyword>
<name>A0AAV2B890_9ARAC</name>
<evidence type="ECO:0008006" key="4">
    <source>
        <dbReference type="Google" id="ProtNLM"/>
    </source>
</evidence>
<feature type="region of interest" description="Disordered" evidence="1">
    <location>
        <begin position="62"/>
        <end position="100"/>
    </location>
</feature>
<feature type="compositionally biased region" description="Low complexity" evidence="1">
    <location>
        <begin position="69"/>
        <end position="79"/>
    </location>
</feature>
<comment type="caution">
    <text evidence="2">The sequence shown here is derived from an EMBL/GenBank/DDBJ whole genome shotgun (WGS) entry which is preliminary data.</text>
</comment>
<evidence type="ECO:0000256" key="1">
    <source>
        <dbReference type="SAM" id="MobiDB-lite"/>
    </source>
</evidence>
<gene>
    <name evidence="2" type="ORF">LARSCL_LOCUS17673</name>
</gene>
<protein>
    <recommendedName>
        <fullName evidence="4">Metallothionein</fullName>
    </recommendedName>
</protein>